<dbReference type="RefSeq" id="WP_183998486.1">
    <property type="nucleotide sequence ID" value="NZ_JACIEH010000002.1"/>
</dbReference>
<name>A0A7W6JTD0_9SPHN</name>
<proteinExistence type="predicted"/>
<evidence type="ECO:0000313" key="3">
    <source>
        <dbReference type="Proteomes" id="UP000557392"/>
    </source>
</evidence>
<organism evidence="2 3">
    <name type="scientific">Sphingomonas kyeonggiensis</name>
    <dbReference type="NCBI Taxonomy" id="1268553"/>
    <lineage>
        <taxon>Bacteria</taxon>
        <taxon>Pseudomonadati</taxon>
        <taxon>Pseudomonadota</taxon>
        <taxon>Alphaproteobacteria</taxon>
        <taxon>Sphingomonadales</taxon>
        <taxon>Sphingomonadaceae</taxon>
        <taxon>Sphingomonas</taxon>
    </lineage>
</organism>
<keyword evidence="1" id="KW-0812">Transmembrane</keyword>
<evidence type="ECO:0000256" key="1">
    <source>
        <dbReference type="SAM" id="Phobius"/>
    </source>
</evidence>
<sequence length="528" mass="58086">MTTTLHPAARRRLAERMPPVHDHDVVIRPLGGHGAREAIVGATEQEFIDAVLADLEKTNWRQALASRRVLRRGSDNVLELTQPIHRRFYLVLYEAVCRRPGGPRVDPRRLDGMGLVLRRREEGRWSGWMHEGPAKKGWQPILEDEADPDVTRRGSVRGGAAGHLDKLIARRRGGAPLAEQVLPLFAAPVDLCTKIGRTVLYGLVPVSSGERSEEAVKPRDYNGLPATEKAEMVRHLSGFLKPRPRIDLPRKQQALSPAWAPLQIPAGATGEEGQLGGFGTFLHQLMVELDAFGTGPAARELMRLLRTIVLPVAKNSRGQTTASVNAADFLAAAAPILVTGDANARGIVMPIEWPDVGNALGNQLTAAALSCLSERYAAVVPQAPKFDGNSRQYAVRAFVRARGAEECPARIVWSDYSDQFRVLPWWDGDGPATKISLPSISDFKRMKPNVSFEVPPSLSNLLGGDMKKLKEGQDGGGPQLDIFWLCSFSLPIITLCAFIVLNIFLTLFNILFFWMAFIKICIPIPRPK</sequence>
<keyword evidence="1" id="KW-1133">Transmembrane helix</keyword>
<dbReference type="Proteomes" id="UP000557392">
    <property type="component" value="Unassembled WGS sequence"/>
</dbReference>
<dbReference type="EMBL" id="JACIEH010000002">
    <property type="protein sequence ID" value="MBB4099193.1"/>
    <property type="molecule type" value="Genomic_DNA"/>
</dbReference>
<comment type="caution">
    <text evidence="2">The sequence shown here is derived from an EMBL/GenBank/DDBJ whole genome shotgun (WGS) entry which is preliminary data.</text>
</comment>
<evidence type="ECO:0000313" key="2">
    <source>
        <dbReference type="EMBL" id="MBB4099193.1"/>
    </source>
</evidence>
<dbReference type="AlphaFoldDB" id="A0A7W6JTD0"/>
<feature type="transmembrane region" description="Helical" evidence="1">
    <location>
        <begin position="492"/>
        <end position="518"/>
    </location>
</feature>
<keyword evidence="1" id="KW-0472">Membrane</keyword>
<accession>A0A7W6JTD0</accession>
<reference evidence="2 3" key="1">
    <citation type="submission" date="2020-08" db="EMBL/GenBank/DDBJ databases">
        <title>Genomic Encyclopedia of Type Strains, Phase IV (KMG-IV): sequencing the most valuable type-strain genomes for metagenomic binning, comparative biology and taxonomic classification.</title>
        <authorList>
            <person name="Goeker M."/>
        </authorList>
    </citation>
    <scope>NUCLEOTIDE SEQUENCE [LARGE SCALE GENOMIC DNA]</scope>
    <source>
        <strain evidence="2 3">DSM 101806</strain>
    </source>
</reference>
<gene>
    <name evidence="2" type="ORF">GGR46_002757</name>
</gene>
<keyword evidence="3" id="KW-1185">Reference proteome</keyword>
<protein>
    <submittedName>
        <fullName evidence="2">Uncharacterized protein</fullName>
    </submittedName>
</protein>